<dbReference type="PROSITE" id="PS50983">
    <property type="entry name" value="FE_B12_PBP"/>
    <property type="match status" value="1"/>
</dbReference>
<sequence>MPRQLSRRSALLGLAALGSEALAGCSSPPGGTHGGGSSPGLPATPSPTVPETGPPSPRPLPSTTVTAATGTVVVPGSPVRVVTLDTAELDSAITLGISPVGAAHAPADRGLPSYWPASWLAKIASVGTVGNPDLARISALAPQLILSNQTRDGTRYDALSRIAPTVLTQTTGYPWKADFQLHAQALGRQEQAAAVVTAYGRHVAQTSQAIAEAGSAGKRVSVVRFIEGSPNVRLYGRQNFIGTLLTDLGLARPDPQNVDQFDVEVPPEQIAKADGDVLLYSTYGDPAKAATAAVLAGSGWQALAAVKAHRVFPVDDQLWFEGIGYTGANLVLAELQHLLGG</sequence>
<feature type="compositionally biased region" description="Pro residues" evidence="5">
    <location>
        <begin position="42"/>
        <end position="60"/>
    </location>
</feature>
<dbReference type="PANTHER" id="PTHR30532:SF25">
    <property type="entry name" value="IRON(III) DICITRATE-BINDING PERIPLASMIC PROTEIN"/>
    <property type="match status" value="1"/>
</dbReference>
<keyword evidence="4 6" id="KW-0732">Signal</keyword>
<evidence type="ECO:0000256" key="4">
    <source>
        <dbReference type="ARBA" id="ARBA00022729"/>
    </source>
</evidence>
<gene>
    <name evidence="8" type="ORF">GCM10010430_40100</name>
</gene>
<comment type="similarity">
    <text evidence="2">Belongs to the bacterial solute-binding protein 8 family.</text>
</comment>
<feature type="domain" description="Fe/B12 periplasmic-binding" evidence="7">
    <location>
        <begin position="80"/>
        <end position="341"/>
    </location>
</feature>
<keyword evidence="3" id="KW-0813">Transport</keyword>
<dbReference type="InterPro" id="IPR002491">
    <property type="entry name" value="ABC_transptr_periplasmic_BD"/>
</dbReference>
<feature type="region of interest" description="Disordered" evidence="5">
    <location>
        <begin position="22"/>
        <end position="62"/>
    </location>
</feature>
<evidence type="ECO:0000256" key="3">
    <source>
        <dbReference type="ARBA" id="ARBA00022448"/>
    </source>
</evidence>
<evidence type="ECO:0000256" key="2">
    <source>
        <dbReference type="ARBA" id="ARBA00008814"/>
    </source>
</evidence>
<dbReference type="InterPro" id="IPR051313">
    <property type="entry name" value="Bact_iron-sidero_bind"/>
</dbReference>
<dbReference type="Pfam" id="PF01497">
    <property type="entry name" value="Peripla_BP_2"/>
    <property type="match status" value="1"/>
</dbReference>
<dbReference type="EMBL" id="BAAATR010000017">
    <property type="protein sequence ID" value="GAA2252514.1"/>
    <property type="molecule type" value="Genomic_DNA"/>
</dbReference>
<comment type="subcellular location">
    <subcellularLocation>
        <location evidence="1">Cell envelope</location>
    </subcellularLocation>
</comment>
<organism evidence="8 9">
    <name type="scientific">Kitasatospora cystarginea</name>
    <dbReference type="NCBI Taxonomy" id="58350"/>
    <lineage>
        <taxon>Bacteria</taxon>
        <taxon>Bacillati</taxon>
        <taxon>Actinomycetota</taxon>
        <taxon>Actinomycetes</taxon>
        <taxon>Kitasatosporales</taxon>
        <taxon>Streptomycetaceae</taxon>
        <taxon>Kitasatospora</taxon>
    </lineage>
</organism>
<comment type="caution">
    <text evidence="8">The sequence shown here is derived from an EMBL/GenBank/DDBJ whole genome shotgun (WGS) entry which is preliminary data.</text>
</comment>
<dbReference type="SUPFAM" id="SSF53807">
    <property type="entry name" value="Helical backbone' metal receptor"/>
    <property type="match status" value="1"/>
</dbReference>
<dbReference type="RefSeq" id="WP_344637810.1">
    <property type="nucleotide sequence ID" value="NZ_BAAATR010000017.1"/>
</dbReference>
<name>A0ABN3EBI0_9ACTN</name>
<evidence type="ECO:0000256" key="5">
    <source>
        <dbReference type="SAM" id="MobiDB-lite"/>
    </source>
</evidence>
<feature type="signal peptide" evidence="6">
    <location>
        <begin position="1"/>
        <end position="23"/>
    </location>
</feature>
<proteinExistence type="inferred from homology"/>
<feature type="chain" id="PRO_5046178947" description="Fe/B12 periplasmic-binding domain-containing protein" evidence="6">
    <location>
        <begin position="24"/>
        <end position="341"/>
    </location>
</feature>
<evidence type="ECO:0000256" key="6">
    <source>
        <dbReference type="SAM" id="SignalP"/>
    </source>
</evidence>
<protein>
    <recommendedName>
        <fullName evidence="7">Fe/B12 periplasmic-binding domain-containing protein</fullName>
    </recommendedName>
</protein>
<dbReference type="Gene3D" id="3.40.50.1980">
    <property type="entry name" value="Nitrogenase molybdenum iron protein domain"/>
    <property type="match status" value="2"/>
</dbReference>
<accession>A0ABN3EBI0</accession>
<evidence type="ECO:0000313" key="8">
    <source>
        <dbReference type="EMBL" id="GAA2252514.1"/>
    </source>
</evidence>
<dbReference type="PANTHER" id="PTHR30532">
    <property type="entry name" value="IRON III DICITRATE-BINDING PERIPLASMIC PROTEIN"/>
    <property type="match status" value="1"/>
</dbReference>
<evidence type="ECO:0000313" key="9">
    <source>
        <dbReference type="Proteomes" id="UP001500305"/>
    </source>
</evidence>
<dbReference type="Proteomes" id="UP001500305">
    <property type="component" value="Unassembled WGS sequence"/>
</dbReference>
<dbReference type="CDD" id="cd01146">
    <property type="entry name" value="FhuD"/>
    <property type="match status" value="1"/>
</dbReference>
<reference evidence="8 9" key="1">
    <citation type="journal article" date="2019" name="Int. J. Syst. Evol. Microbiol.">
        <title>The Global Catalogue of Microorganisms (GCM) 10K type strain sequencing project: providing services to taxonomists for standard genome sequencing and annotation.</title>
        <authorList>
            <consortium name="The Broad Institute Genomics Platform"/>
            <consortium name="The Broad Institute Genome Sequencing Center for Infectious Disease"/>
            <person name="Wu L."/>
            <person name="Ma J."/>
        </authorList>
    </citation>
    <scope>NUCLEOTIDE SEQUENCE [LARGE SCALE GENOMIC DNA]</scope>
    <source>
        <strain evidence="8 9">JCM 7356</strain>
    </source>
</reference>
<evidence type="ECO:0000259" key="7">
    <source>
        <dbReference type="PROSITE" id="PS50983"/>
    </source>
</evidence>
<keyword evidence="9" id="KW-1185">Reference proteome</keyword>
<evidence type="ECO:0000256" key="1">
    <source>
        <dbReference type="ARBA" id="ARBA00004196"/>
    </source>
</evidence>